<evidence type="ECO:0000256" key="1">
    <source>
        <dbReference type="SAM" id="MobiDB-lite"/>
    </source>
</evidence>
<reference evidence="2 3" key="1">
    <citation type="journal article" date="2019" name="Genome Biol. Evol.">
        <title>Day and night: Metabolic profiles and evolutionary relationships of six axenic non-marine cyanobacteria.</title>
        <authorList>
            <person name="Will S.E."/>
            <person name="Henke P."/>
            <person name="Boedeker C."/>
            <person name="Huang S."/>
            <person name="Brinkmann H."/>
            <person name="Rohde M."/>
            <person name="Jarek M."/>
            <person name="Friedl T."/>
            <person name="Seufert S."/>
            <person name="Schumacher M."/>
            <person name="Overmann J."/>
            <person name="Neumann-Schaal M."/>
            <person name="Petersen J."/>
        </authorList>
    </citation>
    <scope>NUCLEOTIDE SEQUENCE [LARGE SCALE GENOMIC DNA]</scope>
    <source>
        <strain evidence="2 3">SAG 1403-4b</strain>
    </source>
</reference>
<dbReference type="NCBIfam" id="NF047413">
    <property type="entry name" value="heterocyst_PatX"/>
    <property type="match status" value="1"/>
</dbReference>
<proteinExistence type="predicted"/>
<dbReference type="RefSeq" id="WP_071189122.1">
    <property type="nucleotide sequence ID" value="NZ_RSCM01000018.1"/>
</dbReference>
<evidence type="ECO:0000313" key="3">
    <source>
        <dbReference type="Proteomes" id="UP000276103"/>
    </source>
</evidence>
<dbReference type="OrthoDB" id="515415at2"/>
<sequence length="78" mass="8380">MRAAISLLVSSLVFGSLAFNCEAVLTRLSYLLIATSGSQQLLAEKPQTSPNQPETPAPHRGSGRKESLGYSRNIYSVV</sequence>
<organism evidence="2 3">
    <name type="scientific">Trichormus variabilis SAG 1403-4b</name>
    <dbReference type="NCBI Taxonomy" id="447716"/>
    <lineage>
        <taxon>Bacteria</taxon>
        <taxon>Bacillati</taxon>
        <taxon>Cyanobacteriota</taxon>
        <taxon>Cyanophyceae</taxon>
        <taxon>Nostocales</taxon>
        <taxon>Nostocaceae</taxon>
        <taxon>Trichormus</taxon>
    </lineage>
</organism>
<feature type="compositionally biased region" description="Polar residues" evidence="1">
    <location>
        <begin position="42"/>
        <end position="54"/>
    </location>
</feature>
<dbReference type="Proteomes" id="UP000276103">
    <property type="component" value="Unassembled WGS sequence"/>
</dbReference>
<name>A0A433UI56_ANAVA</name>
<dbReference type="AlphaFoldDB" id="A0A433UI56"/>
<dbReference type="InterPro" id="IPR058097">
    <property type="entry name" value="PatX"/>
</dbReference>
<protein>
    <submittedName>
        <fullName evidence="2">Uncharacterized protein</fullName>
    </submittedName>
</protein>
<dbReference type="EMBL" id="RSCM01000018">
    <property type="protein sequence ID" value="RUS93536.1"/>
    <property type="molecule type" value="Genomic_DNA"/>
</dbReference>
<evidence type="ECO:0000313" key="2">
    <source>
        <dbReference type="EMBL" id="RUS93536.1"/>
    </source>
</evidence>
<keyword evidence="3" id="KW-1185">Reference proteome</keyword>
<comment type="caution">
    <text evidence="2">The sequence shown here is derived from an EMBL/GenBank/DDBJ whole genome shotgun (WGS) entry which is preliminary data.</text>
</comment>
<accession>A0A433UI56</accession>
<feature type="region of interest" description="Disordered" evidence="1">
    <location>
        <begin position="42"/>
        <end position="78"/>
    </location>
</feature>
<gene>
    <name evidence="2" type="ORF">DSM107003_43320</name>
</gene>